<dbReference type="PANTHER" id="PTHR30273:SF2">
    <property type="entry name" value="PROTEIN FECR"/>
    <property type="match status" value="1"/>
</dbReference>
<organism evidence="4 5">
    <name type="scientific">Pseudopedobacter saltans (strain ATCC 51119 / DSM 12145 / JCM 21818 / CCUG 39354 / LMG 10337 / NBRC 100064 / NCIMB 13643)</name>
    <name type="common">Pedobacter saltans</name>
    <dbReference type="NCBI Taxonomy" id="762903"/>
    <lineage>
        <taxon>Bacteria</taxon>
        <taxon>Pseudomonadati</taxon>
        <taxon>Bacteroidota</taxon>
        <taxon>Sphingobacteriia</taxon>
        <taxon>Sphingobacteriales</taxon>
        <taxon>Sphingobacteriaceae</taxon>
        <taxon>Pseudopedobacter</taxon>
    </lineage>
</organism>
<sequence length="377" mass="42429">MTNQTEILELLEKSFKGSLTQGEEKRLDYLLRESVANGVPFKDESERQEIEDHLLEKIHSSKNRKKIRNIARYIVAAAASVIVFSVGVYKYFNYCAPEEITQQLATYNTDETNEKQVTLTLSDGTKVNLNQDKTGVLSEESVEIVGSEGLLAYTSNSSDTLLKSKLVYNTLKTPSGVQYHLMLSDGTKIWLNGNSEIKYPVAFRAGERSVELSGEAYFEVAKSQKPFKVYAKTTTVQVLGTHFNVMAYKDDAEIKTTLLEGSVKVKSLTKEQILRPGQQAISSESDLTVYNTDAELVVGWRKGLFTFNNEPLEQVMKQISRWYNMDVVYSKSRTKVLFTGIIPVRDDVKKALLPVEEAANIKFDVKDGKIIITENNN</sequence>
<feature type="transmembrane region" description="Helical" evidence="1">
    <location>
        <begin position="70"/>
        <end position="92"/>
    </location>
</feature>
<dbReference type="Pfam" id="PF16344">
    <property type="entry name" value="FecR_C"/>
    <property type="match status" value="1"/>
</dbReference>
<keyword evidence="5" id="KW-1185">Reference proteome</keyword>
<gene>
    <name evidence="4" type="ordered locus">Pedsa_3175</name>
</gene>
<evidence type="ECO:0000313" key="4">
    <source>
        <dbReference type="EMBL" id="ADY53711.1"/>
    </source>
</evidence>
<dbReference type="InterPro" id="IPR012373">
    <property type="entry name" value="Ferrdict_sens_TM"/>
</dbReference>
<dbReference type="RefSeq" id="WP_013634196.1">
    <property type="nucleotide sequence ID" value="NC_015177.1"/>
</dbReference>
<dbReference type="OrthoDB" id="1099963at2"/>
<keyword evidence="1" id="KW-0472">Membrane</keyword>
<feature type="domain" description="FecR protein" evidence="2">
    <location>
        <begin position="170"/>
        <end position="264"/>
    </location>
</feature>
<proteinExistence type="predicted"/>
<keyword evidence="1" id="KW-1133">Transmembrane helix</keyword>
<name>F0SB84_PSESL</name>
<keyword evidence="1" id="KW-0812">Transmembrane</keyword>
<dbReference type="Proteomes" id="UP000000310">
    <property type="component" value="Chromosome"/>
</dbReference>
<dbReference type="EMBL" id="CP002545">
    <property type="protein sequence ID" value="ADY53711.1"/>
    <property type="molecule type" value="Genomic_DNA"/>
</dbReference>
<dbReference type="PANTHER" id="PTHR30273">
    <property type="entry name" value="PERIPLASMIC SIGNAL SENSOR AND SIGMA FACTOR ACTIVATOR FECR-RELATED"/>
    <property type="match status" value="1"/>
</dbReference>
<dbReference type="STRING" id="762903.Pedsa_3175"/>
<evidence type="ECO:0000259" key="3">
    <source>
        <dbReference type="Pfam" id="PF16344"/>
    </source>
</evidence>
<dbReference type="InterPro" id="IPR006860">
    <property type="entry name" value="FecR"/>
</dbReference>
<evidence type="ECO:0000259" key="2">
    <source>
        <dbReference type="Pfam" id="PF04773"/>
    </source>
</evidence>
<reference evidence="5" key="2">
    <citation type="submission" date="2011-02" db="EMBL/GenBank/DDBJ databases">
        <title>The complete genome of Pedobacter saltans DSM 12145.</title>
        <authorList>
            <consortium name="US DOE Joint Genome Institute (JGI-PGF)"/>
            <person name="Lucas S."/>
            <person name="Copeland A."/>
            <person name="Lapidus A."/>
            <person name="Bruce D."/>
            <person name="Goodwin L."/>
            <person name="Pitluck S."/>
            <person name="Kyrpides N."/>
            <person name="Mavromatis K."/>
            <person name="Pagani I."/>
            <person name="Ivanova N."/>
            <person name="Ovchinnikova G."/>
            <person name="Lu M."/>
            <person name="Detter J.C."/>
            <person name="Han C."/>
            <person name="Land M."/>
            <person name="Hauser L."/>
            <person name="Markowitz V."/>
            <person name="Cheng J.-F."/>
            <person name="Hugenholtz P."/>
            <person name="Woyke T."/>
            <person name="Wu D."/>
            <person name="Tindall B."/>
            <person name="Pomrenke H.G."/>
            <person name="Brambilla E."/>
            <person name="Klenk H.-P."/>
            <person name="Eisen J.A."/>
        </authorList>
    </citation>
    <scope>NUCLEOTIDE SEQUENCE [LARGE SCALE GENOMIC DNA]</scope>
    <source>
        <strain evidence="5">ATCC 51119 / DSM 12145 / JCM 21818 / LMG 10337 / NBRC 100064 / NCIMB 13643</strain>
    </source>
</reference>
<dbReference type="Pfam" id="PF04773">
    <property type="entry name" value="FecR"/>
    <property type="match status" value="1"/>
</dbReference>
<feature type="domain" description="Protein FecR C-terminal" evidence="3">
    <location>
        <begin position="305"/>
        <end position="372"/>
    </location>
</feature>
<dbReference type="GO" id="GO:0016989">
    <property type="term" value="F:sigma factor antagonist activity"/>
    <property type="evidence" value="ECO:0007669"/>
    <property type="project" value="TreeGrafter"/>
</dbReference>
<reference evidence="4 5" key="1">
    <citation type="journal article" date="2011" name="Stand. Genomic Sci.">
        <title>Complete genome sequence of the gliding, heparinolytic Pedobacter saltans type strain (113).</title>
        <authorList>
            <person name="Liolios K."/>
            <person name="Sikorski J."/>
            <person name="Lu M."/>
            <person name="Nolan M."/>
            <person name="Lapidus A."/>
            <person name="Lucas S."/>
            <person name="Hammon N."/>
            <person name="Deshpande S."/>
            <person name="Cheng J.F."/>
            <person name="Tapia R."/>
            <person name="Han C."/>
            <person name="Goodwin L."/>
            <person name="Pitluck S."/>
            <person name="Huntemann M."/>
            <person name="Ivanova N."/>
            <person name="Pagani I."/>
            <person name="Mavromatis K."/>
            <person name="Ovchinikova G."/>
            <person name="Pati A."/>
            <person name="Chen A."/>
            <person name="Palaniappan K."/>
            <person name="Land M."/>
            <person name="Hauser L."/>
            <person name="Brambilla E.M."/>
            <person name="Kotsyurbenko O."/>
            <person name="Rohde M."/>
            <person name="Tindall B.J."/>
            <person name="Abt B."/>
            <person name="Goker M."/>
            <person name="Detter J.C."/>
            <person name="Woyke T."/>
            <person name="Bristow J."/>
            <person name="Eisen J.A."/>
            <person name="Markowitz V."/>
            <person name="Hugenholtz P."/>
            <person name="Klenk H.P."/>
            <person name="Kyrpides N.C."/>
        </authorList>
    </citation>
    <scope>NUCLEOTIDE SEQUENCE [LARGE SCALE GENOMIC DNA]</scope>
    <source>
        <strain evidence="5">ATCC 51119 / DSM 12145 / JCM 21818 / LMG 10337 / NBRC 100064 / NCIMB 13643</strain>
    </source>
</reference>
<dbReference type="HOGENOM" id="CLU_050192_1_0_10"/>
<evidence type="ECO:0000256" key="1">
    <source>
        <dbReference type="SAM" id="Phobius"/>
    </source>
</evidence>
<dbReference type="PIRSF" id="PIRSF018266">
    <property type="entry name" value="FecR"/>
    <property type="match status" value="1"/>
</dbReference>
<dbReference type="eggNOG" id="COG3712">
    <property type="taxonomic scope" value="Bacteria"/>
</dbReference>
<dbReference type="KEGG" id="psn:Pedsa_3175"/>
<evidence type="ECO:0000313" key="5">
    <source>
        <dbReference type="Proteomes" id="UP000000310"/>
    </source>
</evidence>
<dbReference type="InterPro" id="IPR032508">
    <property type="entry name" value="FecR_C"/>
</dbReference>
<protein>
    <submittedName>
        <fullName evidence="4">Anti-FecI sigma factor, FecR</fullName>
    </submittedName>
</protein>
<dbReference type="AlphaFoldDB" id="F0SB84"/>
<accession>F0SB84</accession>
<dbReference type="Gene3D" id="2.60.120.1440">
    <property type="match status" value="1"/>
</dbReference>
<dbReference type="Gene3D" id="3.55.50.30">
    <property type="match status" value="1"/>
</dbReference>